<evidence type="ECO:0000256" key="2">
    <source>
        <dbReference type="ARBA" id="ARBA00022703"/>
    </source>
</evidence>
<evidence type="ECO:0000313" key="5">
    <source>
        <dbReference type="Proteomes" id="UP000002494"/>
    </source>
</evidence>
<feature type="region of interest" description="Disordered" evidence="3">
    <location>
        <begin position="99"/>
        <end position="127"/>
    </location>
</feature>
<evidence type="ECO:0000313" key="4">
    <source>
        <dbReference type="Ensembl" id="ENSRNOP00000104674.1"/>
    </source>
</evidence>
<proteinExistence type="inferred from homology"/>
<gene>
    <name evidence="4" type="primary">Bcl2l14</name>
</gene>
<reference evidence="4" key="2">
    <citation type="submission" date="2025-08" db="UniProtKB">
        <authorList>
            <consortium name="Ensembl"/>
        </authorList>
    </citation>
    <scope>IDENTIFICATION</scope>
    <source>
        <strain evidence="4">Brown Norway</strain>
    </source>
</reference>
<dbReference type="Ensembl" id="ENSRNOT00000173534.1">
    <property type="protein sequence ID" value="ENSRNOP00000104674.1"/>
    <property type="gene ID" value="ENSRNOG00000028632.7"/>
</dbReference>
<keyword evidence="5" id="KW-1185">Reference proteome</keyword>
<comment type="similarity">
    <text evidence="1">Belongs to the Bcl-2 family.</text>
</comment>
<protein>
    <submittedName>
        <fullName evidence="4">Bcl2-like 14</fullName>
    </submittedName>
</protein>
<sequence>MCSTSVYDLEDIPLEDDDPNSIEFKILAFYARHHVFKSTPAVFSPKLSRTRSLSQKALGTWSTDSWTQISLPCRDSLSSEKHISLGKKKSSWRTLFRVTEKEEEPPSSPKEIHAQGPFPVERQGRNQHWSRSLSSVEQCLESEAVDSKVACIANRVAEIVYSWPPPDDSQSQGGGKFKESVPKILHFELQGPQLRPCDSKKDKERQGFGEHLPGRAVLLGVQDHHRPVPEGRGHQRRVRDQSSGLQGCPCNRCHSQAHRHRQPPNEQDAGLWDQVPKRVLLPLGPAERWMGKNTWAIT</sequence>
<accession>A0ABK0LII0</accession>
<dbReference type="Proteomes" id="UP000002494">
    <property type="component" value="Chromosome 4"/>
</dbReference>
<evidence type="ECO:0000256" key="1">
    <source>
        <dbReference type="ARBA" id="ARBA00009458"/>
    </source>
</evidence>
<evidence type="ECO:0000256" key="3">
    <source>
        <dbReference type="SAM" id="MobiDB-lite"/>
    </source>
</evidence>
<name>A0ABK0LII0_RAT</name>
<keyword evidence="2" id="KW-0053">Apoptosis</keyword>
<organism evidence="4 5">
    <name type="scientific">Rattus norvegicus</name>
    <name type="common">Rat</name>
    <dbReference type="NCBI Taxonomy" id="10116"/>
    <lineage>
        <taxon>Eukaryota</taxon>
        <taxon>Metazoa</taxon>
        <taxon>Chordata</taxon>
        <taxon>Craniata</taxon>
        <taxon>Vertebrata</taxon>
        <taxon>Euteleostomi</taxon>
        <taxon>Mammalia</taxon>
        <taxon>Eutheria</taxon>
        <taxon>Euarchontoglires</taxon>
        <taxon>Glires</taxon>
        <taxon>Rodentia</taxon>
        <taxon>Myomorpha</taxon>
        <taxon>Muroidea</taxon>
        <taxon>Muridae</taxon>
        <taxon>Murinae</taxon>
        <taxon>Rattus</taxon>
    </lineage>
</organism>
<dbReference type="RGD" id="1562777">
    <property type="gene designation" value="Bcl2l14"/>
</dbReference>
<dbReference type="PANTHER" id="PTHR14965">
    <property type="entry name" value="SI:CH73-248E21.1"/>
    <property type="match status" value="1"/>
</dbReference>
<feature type="region of interest" description="Disordered" evidence="3">
    <location>
        <begin position="226"/>
        <end position="246"/>
    </location>
</feature>
<reference evidence="4" key="3">
    <citation type="submission" date="2025-09" db="UniProtKB">
        <authorList>
            <consortium name="Ensembl"/>
        </authorList>
    </citation>
    <scope>IDENTIFICATION</scope>
    <source>
        <strain evidence="4">Brown Norway</strain>
    </source>
</reference>
<reference evidence="4" key="1">
    <citation type="submission" date="2024-01" db="EMBL/GenBank/DDBJ databases">
        <title>GRCr8: a new rat reference genome assembly contstructed from accurate long reads and long range scaffolding.</title>
        <authorList>
            <person name="Doris P.A."/>
            <person name="Kalbfleisch T."/>
            <person name="Li K."/>
            <person name="Howe K."/>
            <person name="Wood J."/>
        </authorList>
    </citation>
    <scope>NUCLEOTIDE SEQUENCE [LARGE SCALE GENOMIC DNA]</scope>
    <source>
        <strain evidence="4">Brown Norway</strain>
    </source>
</reference>
<dbReference type="PANTHER" id="PTHR14965:SF1">
    <property type="entry name" value="APOPTOSIS FACILITATOR BCL-2-LIKE PROTEIN 14"/>
    <property type="match status" value="1"/>
</dbReference>
<dbReference type="GeneTree" id="ENSGT00940000154318"/>